<reference evidence="2 3" key="1">
    <citation type="submission" date="2022-01" db="EMBL/GenBank/DDBJ databases">
        <title>Flavihumibacter sp. nov., isolated from sediment of a river.</title>
        <authorList>
            <person name="Liu H."/>
        </authorList>
    </citation>
    <scope>NUCLEOTIDE SEQUENCE [LARGE SCALE GENOMIC DNA]</scope>
    <source>
        <strain evidence="2 3">RY-1</strain>
    </source>
</reference>
<protein>
    <submittedName>
        <fullName evidence="2">BatD family protein</fullName>
    </submittedName>
</protein>
<keyword evidence="1" id="KW-0812">Transmembrane</keyword>
<keyword evidence="1" id="KW-1133">Transmembrane helix</keyword>
<sequence length="302" mass="33899">MLKKITIIWLLVTVAGLFSVQAQDVRVQASVDRNKILIGEPIQLRLDVEIPQGTPMGWFNLDTIPHFTFITRNKIDTQNNVRTILFKQILSITSFDSGQWVIPQLGLTVGNNRYLTDSISIMVDYSPADPNQPYHDLKDIVEVPETDSLYINYILVAATLIAIALLVWLLSRKKKAAATPAPAAPRLSALEQAMKELEELKAASSSANVKTYFTRLNDILRTYFKNRNLVTAPNAGNESFVQKVQSDLSRDQVLQLAQTLRLTDAVKFAKYNPSAAEQEEAYDVIRKTLPIIDEIHYKNPGS</sequence>
<evidence type="ECO:0000256" key="1">
    <source>
        <dbReference type="SAM" id="Phobius"/>
    </source>
</evidence>
<evidence type="ECO:0000313" key="3">
    <source>
        <dbReference type="Proteomes" id="UP001200145"/>
    </source>
</evidence>
<gene>
    <name evidence="2" type="ORF">L0U88_18040</name>
</gene>
<keyword evidence="1" id="KW-0472">Membrane</keyword>
<proteinExistence type="predicted"/>
<name>A0ABS9BLG2_9BACT</name>
<dbReference type="Proteomes" id="UP001200145">
    <property type="component" value="Unassembled WGS sequence"/>
</dbReference>
<keyword evidence="3" id="KW-1185">Reference proteome</keyword>
<dbReference type="EMBL" id="JAKEVY010000005">
    <property type="protein sequence ID" value="MCF1716548.1"/>
    <property type="molecule type" value="Genomic_DNA"/>
</dbReference>
<comment type="caution">
    <text evidence="2">The sequence shown here is derived from an EMBL/GenBank/DDBJ whole genome shotgun (WGS) entry which is preliminary data.</text>
</comment>
<accession>A0ABS9BLG2</accession>
<feature type="transmembrane region" description="Helical" evidence="1">
    <location>
        <begin position="150"/>
        <end position="170"/>
    </location>
</feature>
<evidence type="ECO:0000313" key="2">
    <source>
        <dbReference type="EMBL" id="MCF1716548.1"/>
    </source>
</evidence>
<organism evidence="2 3">
    <name type="scientific">Flavihumibacter fluminis</name>
    <dbReference type="NCBI Taxonomy" id="2909236"/>
    <lineage>
        <taxon>Bacteria</taxon>
        <taxon>Pseudomonadati</taxon>
        <taxon>Bacteroidota</taxon>
        <taxon>Chitinophagia</taxon>
        <taxon>Chitinophagales</taxon>
        <taxon>Chitinophagaceae</taxon>
        <taxon>Flavihumibacter</taxon>
    </lineage>
</organism>